<proteinExistence type="predicted"/>
<feature type="domain" description="EF-hand" evidence="2">
    <location>
        <begin position="26"/>
        <end position="61"/>
    </location>
</feature>
<keyword evidence="1" id="KW-0732">Signal</keyword>
<dbReference type="PROSITE" id="PS50222">
    <property type="entry name" value="EF_HAND_2"/>
    <property type="match status" value="2"/>
</dbReference>
<evidence type="ECO:0000313" key="3">
    <source>
        <dbReference type="EMBL" id="MDP1027183.1"/>
    </source>
</evidence>
<dbReference type="Pfam" id="PF13202">
    <property type="entry name" value="EF-hand_5"/>
    <property type="match status" value="2"/>
</dbReference>
<dbReference type="EMBL" id="JAUUDS010000003">
    <property type="protein sequence ID" value="MDP1027183.1"/>
    <property type="molecule type" value="Genomic_DNA"/>
</dbReference>
<feature type="domain" description="EF-hand" evidence="2">
    <location>
        <begin position="69"/>
        <end position="104"/>
    </location>
</feature>
<name>A0ABT9EJN3_9SPHN</name>
<dbReference type="InterPro" id="IPR018247">
    <property type="entry name" value="EF_Hand_1_Ca_BS"/>
</dbReference>
<dbReference type="RefSeq" id="WP_305172897.1">
    <property type="nucleotide sequence ID" value="NZ_JAUUDS010000003.1"/>
</dbReference>
<evidence type="ECO:0000313" key="4">
    <source>
        <dbReference type="Proteomes" id="UP001230685"/>
    </source>
</evidence>
<sequence>MRLVVAALPLISLLALPAAAQETRASAAAKFKTEFALSDTNKDGVLTRTEVQARIARMGAGAKKIDRVHAKRLSDLWFDKADANKDGKVTQAEAQALLAATFAKYDANKDGRIGGDERAAAKKDAGR</sequence>
<organism evidence="3 4">
    <name type="scientific">Sphingomonas aurea</name>
    <dbReference type="NCBI Taxonomy" id="3063994"/>
    <lineage>
        <taxon>Bacteria</taxon>
        <taxon>Pseudomonadati</taxon>
        <taxon>Pseudomonadota</taxon>
        <taxon>Alphaproteobacteria</taxon>
        <taxon>Sphingomonadales</taxon>
        <taxon>Sphingomonadaceae</taxon>
        <taxon>Sphingomonas</taxon>
    </lineage>
</organism>
<comment type="caution">
    <text evidence="3">The sequence shown here is derived from an EMBL/GenBank/DDBJ whole genome shotgun (WGS) entry which is preliminary data.</text>
</comment>
<feature type="signal peptide" evidence="1">
    <location>
        <begin position="1"/>
        <end position="20"/>
    </location>
</feature>
<gene>
    <name evidence="3" type="ORF">Q5H91_08165</name>
</gene>
<reference evidence="3 4" key="1">
    <citation type="submission" date="2023-07" db="EMBL/GenBank/DDBJ databases">
        <authorList>
            <person name="Kim M.K."/>
        </authorList>
    </citation>
    <scope>NUCLEOTIDE SEQUENCE [LARGE SCALE GENOMIC DNA]</scope>
    <source>
        <strain evidence="3 4">KR1UV-12</strain>
    </source>
</reference>
<evidence type="ECO:0000256" key="1">
    <source>
        <dbReference type="SAM" id="SignalP"/>
    </source>
</evidence>
<dbReference type="Gene3D" id="1.10.238.10">
    <property type="entry name" value="EF-hand"/>
    <property type="match status" value="1"/>
</dbReference>
<dbReference type="SUPFAM" id="SSF47473">
    <property type="entry name" value="EF-hand"/>
    <property type="match status" value="1"/>
</dbReference>
<dbReference type="InterPro" id="IPR002048">
    <property type="entry name" value="EF_hand_dom"/>
</dbReference>
<protein>
    <submittedName>
        <fullName evidence="3">EF-hand domain-containing protein</fullName>
    </submittedName>
</protein>
<feature type="chain" id="PRO_5045802377" evidence="1">
    <location>
        <begin position="21"/>
        <end position="127"/>
    </location>
</feature>
<keyword evidence="4" id="KW-1185">Reference proteome</keyword>
<dbReference type="PROSITE" id="PS00018">
    <property type="entry name" value="EF_HAND_1"/>
    <property type="match status" value="1"/>
</dbReference>
<dbReference type="Proteomes" id="UP001230685">
    <property type="component" value="Unassembled WGS sequence"/>
</dbReference>
<evidence type="ECO:0000259" key="2">
    <source>
        <dbReference type="PROSITE" id="PS50222"/>
    </source>
</evidence>
<accession>A0ABT9EJN3</accession>
<dbReference type="InterPro" id="IPR011992">
    <property type="entry name" value="EF-hand-dom_pair"/>
</dbReference>